<dbReference type="PANTHER" id="PTHR45527">
    <property type="entry name" value="NONRIBOSOMAL PEPTIDE SYNTHETASE"/>
    <property type="match status" value="1"/>
</dbReference>
<protein>
    <submittedName>
        <fullName evidence="5">Peptide synthetase</fullName>
    </submittedName>
</protein>
<dbReference type="Pfam" id="PF00550">
    <property type="entry name" value="PP-binding"/>
    <property type="match status" value="2"/>
</dbReference>
<dbReference type="InterPro" id="IPR001242">
    <property type="entry name" value="Condensation_dom"/>
</dbReference>
<evidence type="ECO:0000313" key="6">
    <source>
        <dbReference type="Proteomes" id="UP001244207"/>
    </source>
</evidence>
<dbReference type="SUPFAM" id="SSF47336">
    <property type="entry name" value="ACP-like"/>
    <property type="match status" value="2"/>
</dbReference>
<dbReference type="GeneID" id="85399226"/>
<dbReference type="InterPro" id="IPR000873">
    <property type="entry name" value="AMP-dep_synth/lig_dom"/>
</dbReference>
<dbReference type="InterPro" id="IPR009081">
    <property type="entry name" value="PP-bd_ACP"/>
</dbReference>
<dbReference type="GO" id="GO:0016874">
    <property type="term" value="F:ligase activity"/>
    <property type="evidence" value="ECO:0007669"/>
    <property type="project" value="UniProtKB-KW"/>
</dbReference>
<dbReference type="InterPro" id="IPR023213">
    <property type="entry name" value="CAT-like_dom_sf"/>
</dbReference>
<evidence type="ECO:0000313" key="5">
    <source>
        <dbReference type="EMBL" id="KAK1707317.1"/>
    </source>
</evidence>
<dbReference type="FunFam" id="3.30.559.30:FF:000002">
    <property type="entry name" value="Nonribosomal peptide synthase Pes1"/>
    <property type="match status" value="1"/>
</dbReference>
<evidence type="ECO:0000256" key="2">
    <source>
        <dbReference type="ARBA" id="ARBA00022553"/>
    </source>
</evidence>
<sequence>MAAISAQEGRTQVIFDQLKTFVSSILTVPVEDIDDASSFVTLGGDSFKAVHLYQKCAEQGLGVRFQDLLHGPLREVASLASNNDAGCSSTQQLRQGDGKFPQMPLDYDFTKIFDELREKYDVGDDAVEDVYPCSPMQESMYIGQKMVSKRLYRTRGLFETQAEFDLGHFQTCWNDTLNRHQTLRTVYVETPDATSGRLLDAVVLKSKPEPMVMKDVEDLEEIRRQFANGNLGTVNADEERHQNQITIYLDVQDPGRVLFQMDLNHLTVDGSSLIIIVDELVKGLQGSRLPGQAPGYGRYIDYLQTQTDEDGALSYWIDYLDGTEPCYFPVMNDNHVGDAGSFHVSEMPLDVGLDDIRAFCQKHNATISNMLQAVWSLVLHTYTGDPDICFGYLSSGRSLPIPGVSQIVGPMMNLLVCRVGGIDNMSLEDLLHTIRDDFLNALPHQCFSIGKVQRILGTNETKLFNTIMTSYYSPFMSDASSSTFFKLISSHNASDFDIVLKVVYSDSDIRVRLAYSTTTLSSAMASNVSHTFSSILSRLIETEDAQAAVRSTTTISSWDMQQVTMWNSRIPAPPLGPRSTCVHHLIENQGRLQPNAPAIHSWDGNMTYEEFDEAASIVAQEILRRGIGPGAFIALCFEKSKWYSIALLGVLKSGNAFVPVDISNPETRRRDILQQLGISTEFGLVICSKQQAPFFRHLAKEVLQLDVNQVSLKKGHTIPLPRISPNSPAYIIFTSGSTGKPKGVIVEHRAYAYAAQAHSNGIHINSASRVLQFASYGFDTSMEDHLTTFAVGACLCVPCEDDRLSYPDLASFASASGANWAHLTPSFAEMFTPATLPTMRTMVLGGEAMTAKNIHNWACPPHTELIQVYGPSECSVTSTISPSISQDISPTNIGSAVPGCAAYVARPDDPGILQAVGAVGELLIEGPILARGYLGDSAQTSISFVEGLEWALGKRLYRTGDLVKYDSAGQLHFVGRRDGQSLTPDEFASLLPRMDDDSLEREGTEPEMRLRSIWSEALNVGEDEIRWNTSFYHLAADILRYRSIERLAKELVRAISPASAQTNMSEGPSEPQTFILSPIQKLHFQTSPKGDDLDQQTMVIEVTQTIDQQKLLLALGILLKAHPMLCAHFQCLHGEWTQHLPARSAISVVDYCRVRFHSRKQLDYVVECVSEAKRSIHLSNGPLVAVDLFESQGQTLLSMTIHHLVVDAVSWRILLRELESYLLFETPIADEATSFQHWTLEQHRFSSNLLPQNVLPPSAHAIGANLSFWGMADERNCFGDCISHIITLDSNISEQLVSVQDVSGRGAHNMLLASVVESFVEIFGRSPGLFSESHGREIFTPEVDPSNTVGWFTTLSPIIANGHDDILRDIREFRKHVPLNGFAYFASRFLSKAGEEAFEHHHPMEVTLNYLGAFQQFEKTDSLFKRCSHEMQEKISGLRQQQRADSSRYALISILASMKDNKLSLQVEWNSRMHHQHLLVDWLHQFELSLKAFAVSLMGEYQRLPPSPSEPLVASIGLQRKELNSILKLAQSRLGITPTEIESVLPCSPIQDSLMLSQLKSVNNQYCQHFLFKLSGSMPLSPDDLSAAWKQVIATHQILRTVFIEDESGRFLQVALKTVEAEIQVRTLQSESDLPTLWAEQSSSVAPKPLSGKILHKLQIYTANDGSVYCLLDKNHIITDGTTSRLLIRNFLAALNGRPHQDACPYSNYIDYVEQQNADEIAQYWRLYLDGAPSCLFPILRRHRASSFQTLEFTRTTATFPKSDLNSACRKLDLTSPIIFQAAWSVVLSTYLKSDDVVFGLLGHGRDIPIPGASEIVGPMANIVPVRVQLSSRTAMSKILTALQEDNIDHLTRQAVSLARIHHAARRSGDALFNTIFNFQKTTVALGQGRIKSELLFAHDISEYDIALCITENQGQFHINIETRTHFMSEVQAERILSVFLNAVRAIINDPETEISKMCLTSALDEKQMQEWNSSPLKTNGRCIQDMISETAQRQPSRPAICAWDGDLSYAEVDFLSTNLASRLQAMRIVPEDVVVLCFEKSLWAVVSMLAVAKSGAAFVHIDPNGAAKRNKSVVEQTGARVGLSSPKQSDKLTSLMETLIVVERTSIENFVNSAISLTRLVTPLNTLYIIFTSGTTGTPKGVMIQHKSFCSAVAYNTSWLQIKPESRVLQFTNFCFDASLEEIFTVLVAGGCICIPSEEERMSDIPGFVARRQVNWAAFTPSFLRTLDPDDLESVKFITVHAEPMGQDLVARWAGKIHMRPSYGPTECSVTSTIGAPFEVDTIATNIGWPVGCRAWVVHPDNHHILMPVGAVGELLLDGPIVGKGYLNDEIKTASAFIEPPSWTADTSLSLEDDRNTRRLYKTGDLVRYAEDGSLLIQRRKDHSQVKIRGQRVELGEIQYHLNNFSGIIAHSMVLVPELGNLKGRLVAVVSLTVLSSNLETRDYNQDIVMVKKDNLGQEMHQKLTDALNAITSALEKELPQYMIPETWLIVKSLPVQLSLKLDRQRVMKWVEQIDHQTLHDALDLHKVDGSDHECGSSTEETLRGIWAEVLGLEPHRVCLEQSFFRLGGDSIYAMQVMRLCKVAGLNVTTQDVLANPTIRLLANKIAKRAASPEASHALPRTTSNHAPMPHSVLAHDNVETVVPCSPFQKRMYQTFLSKPQRPYLFNSLVVLNAIRGSSSVDMNALREAWQQIISRHAVLRTVFIHDLASGSVFQRVLKEYKADIEVLAVNSEEDATREARLHLNAVRSKLFRDSSSPVSVRLFVGRNGETFIHFVMGHILIDHVSLAHVFSDFAALYRGQSPGAKPLTGFHDYIEHINTQRDFHASSNYWVDKLQGVKPYMVPIETMVGSGSDPHTMGSINFAVNITAELKQFLREAGVTLSNVLQFAWAMLLHVYTGHSTVCFGHLVSDRDIDLPHADEVVGPMLSMMIACATFDDTTMMIQALQSFQDDNIRSLEHKTFDLTEVERQLGCEGTGLFNTLVNYRKVKYSDDDVDIGFRSIWKQDPHEQLLVLAFNEEPLRLDATLTYYESLFSETTMKTLTQTYRRLLDLLIGHQSQTVGDIKAALTS</sequence>
<dbReference type="RefSeq" id="XP_060358005.1">
    <property type="nucleotide sequence ID" value="XM_060515328.1"/>
</dbReference>
<keyword evidence="3" id="KW-0436">Ligase</keyword>
<dbReference type="InterPro" id="IPR010071">
    <property type="entry name" value="AA_adenyl_dom"/>
</dbReference>
<keyword evidence="2" id="KW-0597">Phosphoprotein</keyword>
<dbReference type="GO" id="GO:0044550">
    <property type="term" value="P:secondary metabolite biosynthetic process"/>
    <property type="evidence" value="ECO:0007669"/>
    <property type="project" value="TreeGrafter"/>
</dbReference>
<dbReference type="InterPro" id="IPR045851">
    <property type="entry name" value="AMP-bd_C_sf"/>
</dbReference>
<dbReference type="PROSITE" id="PS50075">
    <property type="entry name" value="CARRIER"/>
    <property type="match status" value="2"/>
</dbReference>
<dbReference type="InterPro" id="IPR042099">
    <property type="entry name" value="ANL_N_sf"/>
</dbReference>
<reference evidence="5" key="1">
    <citation type="submission" date="2021-12" db="EMBL/GenBank/DDBJ databases">
        <title>Comparative genomics, transcriptomics and evolutionary studies reveal genomic signatures of adaptation to plant cell wall in hemibiotrophic fungi.</title>
        <authorList>
            <consortium name="DOE Joint Genome Institute"/>
            <person name="Baroncelli R."/>
            <person name="Diaz J.F."/>
            <person name="Benocci T."/>
            <person name="Peng M."/>
            <person name="Battaglia E."/>
            <person name="Haridas S."/>
            <person name="Andreopoulos W."/>
            <person name="Labutti K."/>
            <person name="Pangilinan J."/>
            <person name="Floch G.L."/>
            <person name="Makela M.R."/>
            <person name="Henrissat B."/>
            <person name="Grigoriev I.V."/>
            <person name="Crouch J.A."/>
            <person name="De Vries R.P."/>
            <person name="Sukno S.A."/>
            <person name="Thon M.R."/>
        </authorList>
    </citation>
    <scope>NUCLEOTIDE SEQUENCE</scope>
    <source>
        <strain evidence="5">CBS 112980</strain>
    </source>
</reference>
<dbReference type="InterPro" id="IPR020806">
    <property type="entry name" value="PKS_PP-bd"/>
</dbReference>
<keyword evidence="1" id="KW-0596">Phosphopantetheine</keyword>
<dbReference type="PANTHER" id="PTHR45527:SF12">
    <property type="entry name" value="NONRIBOSOMAL PEPTIDE SYNTHETASE IVOA"/>
    <property type="match status" value="1"/>
</dbReference>
<dbReference type="NCBIfam" id="TIGR01733">
    <property type="entry name" value="AA-adenyl-dom"/>
    <property type="match status" value="1"/>
</dbReference>
<feature type="domain" description="Carrier" evidence="4">
    <location>
        <begin position="12"/>
        <end position="87"/>
    </location>
</feature>
<name>A0AAD8UA14_GLOAC</name>
<dbReference type="Gene3D" id="3.30.300.30">
    <property type="match status" value="1"/>
</dbReference>
<keyword evidence="6" id="KW-1185">Reference proteome</keyword>
<dbReference type="Gene3D" id="3.30.559.30">
    <property type="entry name" value="Nonribosomal peptide synthetase, condensation domain"/>
    <property type="match status" value="4"/>
</dbReference>
<evidence type="ECO:0000256" key="3">
    <source>
        <dbReference type="ARBA" id="ARBA00022598"/>
    </source>
</evidence>
<accession>A0AAD8UA14</accession>
<dbReference type="SUPFAM" id="SSF52777">
    <property type="entry name" value="CoA-dependent acyltransferases"/>
    <property type="match status" value="8"/>
</dbReference>
<dbReference type="Pfam" id="PF00501">
    <property type="entry name" value="AMP-binding"/>
    <property type="match status" value="2"/>
</dbReference>
<dbReference type="Pfam" id="PF00668">
    <property type="entry name" value="Condensation"/>
    <property type="match status" value="4"/>
</dbReference>
<dbReference type="InterPro" id="IPR020845">
    <property type="entry name" value="AMP-binding_CS"/>
</dbReference>
<evidence type="ECO:0000259" key="4">
    <source>
        <dbReference type="PROSITE" id="PS50075"/>
    </source>
</evidence>
<dbReference type="InterPro" id="IPR036736">
    <property type="entry name" value="ACP-like_sf"/>
</dbReference>
<dbReference type="PROSITE" id="PS00455">
    <property type="entry name" value="AMP_BINDING"/>
    <property type="match status" value="2"/>
</dbReference>
<dbReference type="CDD" id="cd19542">
    <property type="entry name" value="CT_NRPS-like"/>
    <property type="match status" value="3"/>
</dbReference>
<feature type="domain" description="Carrier" evidence="4">
    <location>
        <begin position="2538"/>
        <end position="2611"/>
    </location>
</feature>
<organism evidence="5 6">
    <name type="scientific">Glomerella acutata</name>
    <name type="common">Colletotrichum acutatum</name>
    <dbReference type="NCBI Taxonomy" id="27357"/>
    <lineage>
        <taxon>Eukaryota</taxon>
        <taxon>Fungi</taxon>
        <taxon>Dikarya</taxon>
        <taxon>Ascomycota</taxon>
        <taxon>Pezizomycotina</taxon>
        <taxon>Sordariomycetes</taxon>
        <taxon>Hypocreomycetidae</taxon>
        <taxon>Glomerellales</taxon>
        <taxon>Glomerellaceae</taxon>
        <taxon>Colletotrichum</taxon>
        <taxon>Colletotrichum acutatum species complex</taxon>
    </lineage>
</organism>
<dbReference type="FunFam" id="3.40.50.12780:FF:000014">
    <property type="entry name" value="Nonribosomal peptide synthetase 1"/>
    <property type="match status" value="1"/>
</dbReference>
<dbReference type="GO" id="GO:0005737">
    <property type="term" value="C:cytoplasm"/>
    <property type="evidence" value="ECO:0007669"/>
    <property type="project" value="TreeGrafter"/>
</dbReference>
<dbReference type="EMBL" id="JAHMHS010000213">
    <property type="protein sequence ID" value="KAK1707317.1"/>
    <property type="molecule type" value="Genomic_DNA"/>
</dbReference>
<gene>
    <name evidence="5" type="ORF">BDZ83DRAFT_769559</name>
</gene>
<comment type="caution">
    <text evidence="5">The sequence shown here is derived from an EMBL/GenBank/DDBJ whole genome shotgun (WGS) entry which is preliminary data.</text>
</comment>
<evidence type="ECO:0000256" key="1">
    <source>
        <dbReference type="ARBA" id="ARBA00022450"/>
    </source>
</evidence>
<dbReference type="Gene3D" id="3.40.50.12780">
    <property type="entry name" value="N-terminal domain of ligase-like"/>
    <property type="match status" value="2"/>
</dbReference>
<dbReference type="FunFam" id="3.30.300.30:FF:000015">
    <property type="entry name" value="Nonribosomal peptide synthase SidD"/>
    <property type="match status" value="1"/>
</dbReference>
<dbReference type="GO" id="GO:0031177">
    <property type="term" value="F:phosphopantetheine binding"/>
    <property type="evidence" value="ECO:0007669"/>
    <property type="project" value="InterPro"/>
</dbReference>
<dbReference type="Proteomes" id="UP001244207">
    <property type="component" value="Unassembled WGS sequence"/>
</dbReference>
<dbReference type="SMART" id="SM00823">
    <property type="entry name" value="PKS_PP"/>
    <property type="match status" value="1"/>
</dbReference>
<dbReference type="Gene3D" id="1.10.1200.10">
    <property type="entry name" value="ACP-like"/>
    <property type="match status" value="2"/>
</dbReference>
<dbReference type="GO" id="GO:0043041">
    <property type="term" value="P:amino acid activation for nonribosomal peptide biosynthetic process"/>
    <property type="evidence" value="ECO:0007669"/>
    <property type="project" value="TreeGrafter"/>
</dbReference>
<dbReference type="CDD" id="cd05918">
    <property type="entry name" value="A_NRPS_SidN3_like"/>
    <property type="match status" value="2"/>
</dbReference>
<proteinExistence type="predicted"/>
<dbReference type="SUPFAM" id="SSF56801">
    <property type="entry name" value="Acetyl-CoA synthetase-like"/>
    <property type="match status" value="2"/>
</dbReference>
<dbReference type="Gene3D" id="3.30.559.10">
    <property type="entry name" value="Chloramphenicol acetyltransferase-like domain"/>
    <property type="match status" value="4"/>
</dbReference>